<dbReference type="Proteomes" id="UP000001999">
    <property type="component" value="Segment"/>
</dbReference>
<evidence type="ECO:0000313" key="3">
    <source>
        <dbReference type="Proteomes" id="UP000001999"/>
    </source>
</evidence>
<reference evidence="2 3" key="1">
    <citation type="submission" date="2007-04" db="EMBL/GenBank/DDBJ databases">
        <title>Isolation, characterization and complete nucleotide sequence of a novel temperate bacteriophage Min1, isolated from the nematode pathogen Microbacterium nematophilum.</title>
        <authorList>
            <person name="Akimkina T.V."/>
            <person name="Venien-Bryan C."/>
            <person name="Hodgkin J.A."/>
        </authorList>
    </citation>
    <scope>NUCLEOTIDE SEQUENCE [LARGE SCALE GENOMIC DNA]</scope>
</reference>
<feature type="region of interest" description="Disordered" evidence="1">
    <location>
        <begin position="77"/>
        <end position="97"/>
    </location>
</feature>
<dbReference type="RefSeq" id="YP_001294794.1">
    <property type="nucleotide sequence ID" value="NC_009603.1"/>
</dbReference>
<feature type="compositionally biased region" description="Polar residues" evidence="1">
    <location>
        <begin position="77"/>
        <end position="88"/>
    </location>
</feature>
<dbReference type="Gene3D" id="1.10.30.50">
    <property type="match status" value="1"/>
</dbReference>
<dbReference type="OrthoDB" id="24202at10239"/>
<dbReference type="GeneID" id="5309179"/>
<sequence length="97" mass="11193">MKKLRAEFFEEGQALDADPETRHLADCWLCRTRIDYTVPQATTPDSHTLDHAKDVDTYPEMQEDPENFRHCHFSCNSSRGKDAPNTQGLGEPMPAWW</sequence>
<accession>A6N1Z2</accession>
<organism evidence="2 3">
    <name type="scientific">Microbacterium phage Min1</name>
    <dbReference type="NCBI Taxonomy" id="446529"/>
    <lineage>
        <taxon>Viruses</taxon>
        <taxon>Duplodnaviria</taxon>
        <taxon>Heunggongvirae</taxon>
        <taxon>Uroviricota</taxon>
        <taxon>Caudoviricetes</taxon>
        <taxon>Minunavirus</taxon>
        <taxon>Minunavirus Min1</taxon>
    </lineage>
</organism>
<keyword evidence="3" id="KW-1185">Reference proteome</keyword>
<protein>
    <submittedName>
        <fullName evidence="2">Conserved phage protein</fullName>
    </submittedName>
</protein>
<dbReference type="EMBL" id="EF579802">
    <property type="protein sequence ID" value="ABR10464.1"/>
    <property type="molecule type" value="Genomic_DNA"/>
</dbReference>
<dbReference type="KEGG" id="vg:5309179"/>
<evidence type="ECO:0000313" key="2">
    <source>
        <dbReference type="EMBL" id="ABR10464.1"/>
    </source>
</evidence>
<evidence type="ECO:0000256" key="1">
    <source>
        <dbReference type="SAM" id="MobiDB-lite"/>
    </source>
</evidence>
<proteinExistence type="predicted"/>
<name>A6N1Z2_9CAUD</name>